<proteinExistence type="predicted"/>
<gene>
    <name evidence="7" type="ORF">PN36_18715</name>
</gene>
<keyword evidence="1" id="KW-0732">Signal</keyword>
<feature type="transmembrane region" description="Helical" evidence="5">
    <location>
        <begin position="39"/>
        <end position="61"/>
    </location>
</feature>
<comment type="caution">
    <text evidence="7">The sequence shown here is derived from an EMBL/GenBank/DDBJ whole genome shotgun (WGS) entry which is preliminary data.</text>
</comment>
<dbReference type="PANTHER" id="PTHR11878">
    <property type="entry name" value="SODIUM/CALCIUM EXCHANGER"/>
    <property type="match status" value="1"/>
</dbReference>
<keyword evidence="3" id="KW-0106">Calcium</keyword>
<dbReference type="GO" id="GO:0016020">
    <property type="term" value="C:membrane"/>
    <property type="evidence" value="ECO:0007669"/>
    <property type="project" value="InterPro"/>
</dbReference>
<dbReference type="InterPro" id="IPR038081">
    <property type="entry name" value="CalX-like_sf"/>
</dbReference>
<evidence type="ECO:0000313" key="7">
    <source>
        <dbReference type="EMBL" id="KHD08356.1"/>
    </source>
</evidence>
<dbReference type="Gene3D" id="2.60.40.2030">
    <property type="match status" value="1"/>
</dbReference>
<protein>
    <recommendedName>
        <fullName evidence="6">Calx-beta domain-containing protein</fullName>
    </recommendedName>
</protein>
<dbReference type="SMART" id="SM00237">
    <property type="entry name" value="Calx_beta"/>
    <property type="match status" value="1"/>
</dbReference>
<keyword evidence="5" id="KW-0472">Membrane</keyword>
<dbReference type="SUPFAM" id="SSF49373">
    <property type="entry name" value="Invasin/intimin cell-adhesion fragments"/>
    <property type="match status" value="1"/>
</dbReference>
<evidence type="ECO:0000256" key="4">
    <source>
        <dbReference type="ARBA" id="ARBA00023065"/>
    </source>
</evidence>
<keyword evidence="8" id="KW-1185">Reference proteome</keyword>
<evidence type="ECO:0000256" key="2">
    <source>
        <dbReference type="ARBA" id="ARBA00022737"/>
    </source>
</evidence>
<sequence>MDVQDKSWTPVLRFLGNTLLESKIYLGQIGEKTIMFSRYFILSLLLLWIAAVHSATVTLSVDETSETDVIKGECFTLTVSLEKNSNDPTDTFIQAFVVLTGPELDGTIGNDLTSLPAHNFPIPISLDVGEFFNRQQFSIVVKALNEGTKSFSLQAFEPTTDFVTLGNSTVEVNVREQQPGKIRFTDSNFSVAESDETATITVERVAGSDGELSMNYATRDGTAIAWSDYKEVMGTLTWRDGESGYKEFSITIINDPKAEPPHEETVILELKDQKCQVVETATLTILELVYTDPPSVTLTPGNNTEINISGGTAPYEVISTDETVATVSVTGNVVTITAIGTGTTIIRITDSAGISIEVTVSVVSCKVGCIEDKACLCFEMQPNSEVIQFEKELTVTLNLDAQQANTEQLVDLYVAVALPPEYDLPLIFLTEHSIVTESVPFKESLEQKTQQFVPIEKFKVGNCVGGTYTFYAALLPENETLSLNDLASNLAVGKVTLEDQCF</sequence>
<keyword evidence="2" id="KW-0677">Repeat</keyword>
<dbReference type="Pfam" id="PF03160">
    <property type="entry name" value="Calx-beta"/>
    <property type="match status" value="1"/>
</dbReference>
<evidence type="ECO:0000256" key="3">
    <source>
        <dbReference type="ARBA" id="ARBA00022837"/>
    </source>
</evidence>
<keyword evidence="4" id="KW-0406">Ion transport</keyword>
<dbReference type="InterPro" id="IPR008964">
    <property type="entry name" value="Invasin/intimin_cell_adhesion"/>
</dbReference>
<dbReference type="InterPro" id="IPR051171">
    <property type="entry name" value="CaCA"/>
</dbReference>
<dbReference type="GO" id="GO:0030001">
    <property type="term" value="P:metal ion transport"/>
    <property type="evidence" value="ECO:0007669"/>
    <property type="project" value="TreeGrafter"/>
</dbReference>
<dbReference type="SUPFAM" id="SSF141072">
    <property type="entry name" value="CalX-like"/>
    <property type="match status" value="1"/>
</dbReference>
<evidence type="ECO:0000256" key="1">
    <source>
        <dbReference type="ARBA" id="ARBA00022729"/>
    </source>
</evidence>
<organism evidence="7 8">
    <name type="scientific">Candidatus Thiomargarita nelsonii</name>
    <dbReference type="NCBI Taxonomy" id="1003181"/>
    <lineage>
        <taxon>Bacteria</taxon>
        <taxon>Pseudomonadati</taxon>
        <taxon>Pseudomonadota</taxon>
        <taxon>Gammaproteobacteria</taxon>
        <taxon>Thiotrichales</taxon>
        <taxon>Thiotrichaceae</taxon>
        <taxon>Thiomargarita</taxon>
    </lineage>
</organism>
<keyword evidence="5" id="KW-0812">Transmembrane</keyword>
<evidence type="ECO:0000256" key="5">
    <source>
        <dbReference type="SAM" id="Phobius"/>
    </source>
</evidence>
<keyword evidence="4" id="KW-0813">Transport</keyword>
<dbReference type="EMBL" id="JSZA02000074">
    <property type="protein sequence ID" value="KHD08356.1"/>
    <property type="molecule type" value="Genomic_DNA"/>
</dbReference>
<dbReference type="Proteomes" id="UP000030428">
    <property type="component" value="Unassembled WGS sequence"/>
</dbReference>
<dbReference type="InterPro" id="IPR003644">
    <property type="entry name" value="Calx_beta"/>
</dbReference>
<name>A0A0A6RWV2_9GAMM</name>
<dbReference type="GO" id="GO:0007154">
    <property type="term" value="P:cell communication"/>
    <property type="evidence" value="ECO:0007669"/>
    <property type="project" value="InterPro"/>
</dbReference>
<keyword evidence="5" id="KW-1133">Transmembrane helix</keyword>
<accession>A0A0A6RWV2</accession>
<dbReference type="PANTHER" id="PTHR11878:SF65">
    <property type="entry name" value="NA_CA-EXCHANGE PROTEIN, ISOFORM G"/>
    <property type="match status" value="1"/>
</dbReference>
<evidence type="ECO:0000313" key="8">
    <source>
        <dbReference type="Proteomes" id="UP000030428"/>
    </source>
</evidence>
<reference evidence="7 8" key="1">
    <citation type="journal article" date="2016" name="Front. Microbiol.">
        <title>Single-Cell (Meta-)Genomics of a Dimorphic Candidatus Thiomargarita nelsonii Reveals Genomic Plasticity.</title>
        <authorList>
            <person name="Flood B.E."/>
            <person name="Fliss P."/>
            <person name="Jones D.S."/>
            <person name="Dick G.J."/>
            <person name="Jain S."/>
            <person name="Kaster A.K."/>
            <person name="Winkel M."/>
            <person name="Mussmann M."/>
            <person name="Bailey J."/>
        </authorList>
    </citation>
    <scope>NUCLEOTIDE SEQUENCE [LARGE SCALE GENOMIC DNA]</scope>
    <source>
        <strain evidence="7">Hydrate Ridge</strain>
    </source>
</reference>
<evidence type="ECO:0000259" key="6">
    <source>
        <dbReference type="SMART" id="SM00237"/>
    </source>
</evidence>
<dbReference type="AlphaFoldDB" id="A0A0A6RWV2"/>
<feature type="domain" description="Calx-beta" evidence="6">
    <location>
        <begin position="169"/>
        <end position="271"/>
    </location>
</feature>